<proteinExistence type="predicted"/>
<dbReference type="Pfam" id="PF02065">
    <property type="entry name" value="Melibiase"/>
    <property type="match status" value="1"/>
</dbReference>
<dbReference type="SUPFAM" id="SSF51445">
    <property type="entry name" value="(Trans)glycosidases"/>
    <property type="match status" value="1"/>
</dbReference>
<dbReference type="AlphaFoldDB" id="A0A087AM87"/>
<evidence type="ECO:0000313" key="3">
    <source>
        <dbReference type="EMBL" id="KFI59887.1"/>
    </source>
</evidence>
<dbReference type="Gene3D" id="2.70.98.60">
    <property type="entry name" value="alpha-galactosidase from lactobacil brevis"/>
    <property type="match status" value="1"/>
</dbReference>
<feature type="region of interest" description="Disordered" evidence="1">
    <location>
        <begin position="131"/>
        <end position="158"/>
    </location>
</feature>
<dbReference type="GO" id="GO:0016052">
    <property type="term" value="P:carbohydrate catabolic process"/>
    <property type="evidence" value="ECO:0007669"/>
    <property type="project" value="InterPro"/>
</dbReference>
<dbReference type="GO" id="GO:0004622">
    <property type="term" value="F:phosphatidylcholine lysophospholipase activity"/>
    <property type="evidence" value="ECO:0007669"/>
    <property type="project" value="TreeGrafter"/>
</dbReference>
<protein>
    <submittedName>
        <fullName evidence="3">Alpha-galactosidase</fullName>
        <ecNumber evidence="3">3.2.1.22</ecNumber>
    </submittedName>
</protein>
<dbReference type="PANTHER" id="PTHR30383">
    <property type="entry name" value="THIOESTERASE 1/PROTEASE 1/LYSOPHOSPHOLIPASE L1"/>
    <property type="match status" value="1"/>
</dbReference>
<comment type="caution">
    <text evidence="3">The sequence shown here is derived from an EMBL/GenBank/DDBJ whole genome shotgun (WGS) entry which is preliminary data.</text>
</comment>
<dbReference type="InterPro" id="IPR013830">
    <property type="entry name" value="SGNH_hydro"/>
</dbReference>
<feature type="region of interest" description="Disordered" evidence="1">
    <location>
        <begin position="711"/>
        <end position="733"/>
    </location>
</feature>
<dbReference type="Proteomes" id="UP000029046">
    <property type="component" value="Unassembled WGS sequence"/>
</dbReference>
<dbReference type="OrthoDB" id="9758822at2"/>
<feature type="domain" description="SGNH hydrolase-type esterase" evidence="2">
    <location>
        <begin position="915"/>
        <end position="1073"/>
    </location>
</feature>
<dbReference type="PRINTS" id="PR00743">
    <property type="entry name" value="GLHYDRLASE36"/>
</dbReference>
<dbReference type="eggNOG" id="COG2755">
    <property type="taxonomic scope" value="Bacteria"/>
</dbReference>
<gene>
    <name evidence="3" type="ORF">BIGA_1555</name>
</gene>
<dbReference type="EC" id="3.2.1.22" evidence="3"/>
<dbReference type="InterPro" id="IPR002252">
    <property type="entry name" value="Glyco_hydro_36"/>
</dbReference>
<dbReference type="GO" id="GO:0004557">
    <property type="term" value="F:alpha-galactosidase activity"/>
    <property type="evidence" value="ECO:0007669"/>
    <property type="project" value="UniProtKB-EC"/>
</dbReference>
<organism evidence="3 4">
    <name type="scientific">Bifidobacterium pullorum subsp. gallinarum</name>
    <dbReference type="NCBI Taxonomy" id="78344"/>
    <lineage>
        <taxon>Bacteria</taxon>
        <taxon>Bacillati</taxon>
        <taxon>Actinomycetota</taxon>
        <taxon>Actinomycetes</taxon>
        <taxon>Bifidobacteriales</taxon>
        <taxon>Bifidobacteriaceae</taxon>
        <taxon>Bifidobacterium</taxon>
    </lineage>
</organism>
<dbReference type="CDD" id="cd14791">
    <property type="entry name" value="GH36"/>
    <property type="match status" value="1"/>
</dbReference>
<dbReference type="Pfam" id="PF13472">
    <property type="entry name" value="Lipase_GDSL_2"/>
    <property type="match status" value="1"/>
</dbReference>
<dbReference type="EMBL" id="JGYX01000007">
    <property type="protein sequence ID" value="KFI59887.1"/>
    <property type="molecule type" value="Genomic_DNA"/>
</dbReference>
<evidence type="ECO:0000256" key="1">
    <source>
        <dbReference type="SAM" id="MobiDB-lite"/>
    </source>
</evidence>
<dbReference type="Gene3D" id="3.40.50.1110">
    <property type="entry name" value="SGNH hydrolase"/>
    <property type="match status" value="1"/>
</dbReference>
<dbReference type="InterPro" id="IPR013785">
    <property type="entry name" value="Aldolase_TIM"/>
</dbReference>
<reference evidence="3 4" key="1">
    <citation type="submission" date="2014-03" db="EMBL/GenBank/DDBJ databases">
        <title>Genomics of Bifidobacteria.</title>
        <authorList>
            <person name="Ventura M."/>
            <person name="Milani C."/>
            <person name="Lugli G.A."/>
        </authorList>
    </citation>
    <scope>NUCLEOTIDE SEQUENCE [LARGE SCALE GENOMIC DNA]</scope>
    <source>
        <strain evidence="3 4">LMG 11586</strain>
    </source>
</reference>
<dbReference type="InterPro" id="IPR051532">
    <property type="entry name" value="Ester_Hydrolysis_Enzymes"/>
</dbReference>
<evidence type="ECO:0000259" key="2">
    <source>
        <dbReference type="Pfam" id="PF13472"/>
    </source>
</evidence>
<keyword evidence="4" id="KW-1185">Reference proteome</keyword>
<dbReference type="PANTHER" id="PTHR30383:SF5">
    <property type="entry name" value="SGNH HYDROLASE-TYPE ESTERASE DOMAIN-CONTAINING PROTEIN"/>
    <property type="match status" value="1"/>
</dbReference>
<keyword evidence="3" id="KW-0326">Glycosidase</keyword>
<accession>A0A087AM87</accession>
<feature type="compositionally biased region" description="Low complexity" evidence="1">
    <location>
        <begin position="720"/>
        <end position="732"/>
    </location>
</feature>
<dbReference type="eggNOG" id="COG3345">
    <property type="taxonomic scope" value="Bacteria"/>
</dbReference>
<evidence type="ECO:0000313" key="4">
    <source>
        <dbReference type="Proteomes" id="UP000029046"/>
    </source>
</evidence>
<dbReference type="Gene3D" id="3.20.20.70">
    <property type="entry name" value="Aldolase class I"/>
    <property type="match status" value="1"/>
</dbReference>
<dbReference type="InterPro" id="IPR036514">
    <property type="entry name" value="SGNH_hydro_sf"/>
</dbReference>
<name>A0A087AM87_9BIFI</name>
<dbReference type="InterPro" id="IPR017853">
    <property type="entry name" value="GH"/>
</dbReference>
<keyword evidence="3" id="KW-0378">Hydrolase</keyword>
<dbReference type="SUPFAM" id="SSF52266">
    <property type="entry name" value="SGNH hydrolase"/>
    <property type="match status" value="1"/>
</dbReference>
<feature type="region of interest" description="Disordered" evidence="1">
    <location>
        <begin position="860"/>
        <end position="879"/>
    </location>
</feature>
<sequence>MTRFIRPDEYGRFAWGNGVVTLTFGAYSNSPVRLLGLSGRGMRKSGPTQRRARPIVELLDPSSGTNDNRLPLTETVAGRCLRFVSARVDEPEAAGDGAPGAGGAVLDGAGTARPWCLHRLEIVQFASFDDLRPTGRTDDETPEPLTAAETPDRPVPARGPGITVTTVFEAFPGLSAVRTYTRVESDRPHVIEAVSSLSLTLPMDANDGDAGHTRLLWADSAWAVENDWHAAPLRDTALRDRNFDINPGMSSSRVAQQSPSTWSTGRHQPDGVLEVSSASTGVPAFSVMWQIEHNGPWEWEVGEDGPGLHVVCFGPENEDHQWFTDLRDGPFVSVPVSFSIAAGDWQRAVTEMTLQRRALRRAKAAELGRTTQLERTRSLIVYNDYMNTLFGDPRLETELPLIKGAAKAGADVFCIDAGWYDSTDGGWWDMVGEWQPSTNRFGKAGLAGLARAVRNHGMGLGLWLEPEVIGVRSPLASSLPDDAFIRRHGERVCDSGRFLLDFRSQSARDHVTGTVDRLIDEFGVAFFKFDYNTVPGVGADDGTGSAGAGLLGHCRAYLDWLDDLRRRHPDVMIENCASGAMRADYAQLSRLDLQSTSDQCDPVVYAAIAAGAGMTILPEQQGNWGYAQPEMDDETAVFTLASGILGRLYLSGFIDRMDDARLALVRDAVALHRTVLDGQRTQDLVPWWPAGLPRFTDDWLTVGLRPGPLTGAGFGRDGRTGQTDQTGWTGDGPLSVDALPSYRSYPPAGHDSMSVDASHGSYGYITVWRRGGAASMDIPLPDELQLEQVFPNPTVPSHAPSARPWTIDHKDGIARLTVADAASPAARVFRVVSRSADMSFANPGSTVSSSVNADSAFQTSVVPSTAANPETTPDALDPEKRAKVERYRELNRTVEPGGVVCAGSSLMEFFPVERMVAEAGLDINLHNRGVAGFVADELLSCLDECVLALRPSRLIINIGTNDLNDPATTNDVLVARYDRILVAVERALPGIDVTMLAYYPVNPDVAVDEGIRQCLAARTNERLCSANGAVRALAARHGARFVDLNAPLLDDRGRLRAEYTMEGMHLNEAGYRAILPAFLDLLRG</sequence>
<dbReference type="InterPro" id="IPR038417">
    <property type="entry name" value="Alpga-gal_N_sf"/>
</dbReference>
<feature type="compositionally biased region" description="Polar residues" evidence="1">
    <location>
        <begin position="860"/>
        <end position="871"/>
    </location>
</feature>